<feature type="domain" description="HTH tetR-type" evidence="4">
    <location>
        <begin position="4"/>
        <end position="64"/>
    </location>
</feature>
<evidence type="ECO:0000256" key="3">
    <source>
        <dbReference type="SAM" id="Phobius"/>
    </source>
</evidence>
<keyword evidence="6" id="KW-1185">Reference proteome</keyword>
<feature type="transmembrane region" description="Helical" evidence="3">
    <location>
        <begin position="150"/>
        <end position="171"/>
    </location>
</feature>
<evidence type="ECO:0000313" key="5">
    <source>
        <dbReference type="EMBL" id="AEV30651.1"/>
    </source>
</evidence>
<dbReference type="eggNOG" id="COG1309">
    <property type="taxonomic scope" value="Bacteria"/>
</dbReference>
<keyword evidence="1 2" id="KW-0238">DNA-binding</keyword>
<dbReference type="PANTHER" id="PTHR43479:SF11">
    <property type="entry name" value="ACREF_ENVCD OPERON REPRESSOR-RELATED"/>
    <property type="match status" value="1"/>
</dbReference>
<gene>
    <name evidence="5" type="ordered locus">SpiGrapes_2901</name>
</gene>
<dbReference type="Gene3D" id="1.10.357.10">
    <property type="entry name" value="Tetracycline Repressor, domain 2"/>
    <property type="match status" value="1"/>
</dbReference>
<dbReference type="PROSITE" id="PS50977">
    <property type="entry name" value="HTH_TETR_2"/>
    <property type="match status" value="1"/>
</dbReference>
<dbReference type="PRINTS" id="PR00455">
    <property type="entry name" value="HTHTETR"/>
</dbReference>
<evidence type="ECO:0000259" key="4">
    <source>
        <dbReference type="PROSITE" id="PS50977"/>
    </source>
</evidence>
<name>G8QX66_SPHPG</name>
<sequence length="204" mass="23249">MTDTPMEQAIMEAAEHLFLERGFALTSTTDIAKEVGCNQSLINYYFRSKEKLFKSIFERKALLFFSSLKKPFETGIPFLEKIRILSENHFEILAKNSRLSFFILSEVTTSSQRLEDFADIVNENLGRIFPLLEKELAQEIKKGRIKETTLFDILMTMVSLNIGVFLLQPVITKILPHSDVSAQILDRGKENANILLMSLIPSGQ</sequence>
<dbReference type="OrthoDB" id="9780939at2"/>
<dbReference type="HOGENOM" id="CLU_069356_1_4_12"/>
<keyword evidence="3" id="KW-0472">Membrane</keyword>
<dbReference type="InterPro" id="IPR009057">
    <property type="entry name" value="Homeodomain-like_sf"/>
</dbReference>
<accession>G8QX66</accession>
<feature type="DNA-binding region" description="H-T-H motif" evidence="2">
    <location>
        <begin position="27"/>
        <end position="46"/>
    </location>
</feature>
<dbReference type="Proteomes" id="UP000005632">
    <property type="component" value="Chromosome"/>
</dbReference>
<dbReference type="STRING" id="158190.SpiGrapes_2901"/>
<evidence type="ECO:0000256" key="2">
    <source>
        <dbReference type="PROSITE-ProRule" id="PRU00335"/>
    </source>
</evidence>
<dbReference type="RefSeq" id="WP_014271490.1">
    <property type="nucleotide sequence ID" value="NC_016633.1"/>
</dbReference>
<protein>
    <submittedName>
        <fullName evidence="5">Transcriptional regulator</fullName>
    </submittedName>
</protein>
<reference evidence="5 6" key="1">
    <citation type="submission" date="2011-11" db="EMBL/GenBank/DDBJ databases">
        <title>Complete sequence of Spirochaeta sp. grapes.</title>
        <authorList>
            <consortium name="US DOE Joint Genome Institute"/>
            <person name="Lucas S."/>
            <person name="Han J."/>
            <person name="Lapidus A."/>
            <person name="Cheng J.-F."/>
            <person name="Goodwin L."/>
            <person name="Pitluck S."/>
            <person name="Peters L."/>
            <person name="Ovchinnikova G."/>
            <person name="Munk A.C."/>
            <person name="Detter J.C."/>
            <person name="Han C."/>
            <person name="Tapia R."/>
            <person name="Land M."/>
            <person name="Hauser L."/>
            <person name="Kyrpides N."/>
            <person name="Ivanova N."/>
            <person name="Pagani I."/>
            <person name="Ritalahtilisa K."/>
            <person name="Loeffler F."/>
            <person name="Woyke T."/>
        </authorList>
    </citation>
    <scope>NUCLEOTIDE SEQUENCE [LARGE SCALE GENOMIC DNA]</scope>
    <source>
        <strain evidence="6">ATCC BAA-1885 / DSM 22778 / Grapes</strain>
    </source>
</reference>
<dbReference type="GO" id="GO:0003677">
    <property type="term" value="F:DNA binding"/>
    <property type="evidence" value="ECO:0007669"/>
    <property type="project" value="UniProtKB-UniRule"/>
</dbReference>
<dbReference type="SUPFAM" id="SSF46689">
    <property type="entry name" value="Homeodomain-like"/>
    <property type="match status" value="1"/>
</dbReference>
<dbReference type="InterPro" id="IPR050624">
    <property type="entry name" value="HTH-type_Tx_Regulator"/>
</dbReference>
<dbReference type="PANTHER" id="PTHR43479">
    <property type="entry name" value="ACREF/ENVCD OPERON REPRESSOR-RELATED"/>
    <property type="match status" value="1"/>
</dbReference>
<evidence type="ECO:0000256" key="1">
    <source>
        <dbReference type="ARBA" id="ARBA00023125"/>
    </source>
</evidence>
<proteinExistence type="predicted"/>
<dbReference type="AlphaFoldDB" id="G8QX66"/>
<dbReference type="KEGG" id="sgp:SpiGrapes_2901"/>
<dbReference type="EMBL" id="CP003155">
    <property type="protein sequence ID" value="AEV30651.1"/>
    <property type="molecule type" value="Genomic_DNA"/>
</dbReference>
<dbReference type="InterPro" id="IPR001647">
    <property type="entry name" value="HTH_TetR"/>
</dbReference>
<organism evidence="5 6">
    <name type="scientific">Sphaerochaeta pleomorpha (strain ATCC BAA-1885 / DSM 22778 / Grapes)</name>
    <dbReference type="NCBI Taxonomy" id="158190"/>
    <lineage>
        <taxon>Bacteria</taxon>
        <taxon>Pseudomonadati</taxon>
        <taxon>Spirochaetota</taxon>
        <taxon>Spirochaetia</taxon>
        <taxon>Spirochaetales</taxon>
        <taxon>Sphaerochaetaceae</taxon>
        <taxon>Sphaerochaeta</taxon>
    </lineage>
</organism>
<dbReference type="Pfam" id="PF00440">
    <property type="entry name" value="TetR_N"/>
    <property type="match status" value="1"/>
</dbReference>
<keyword evidence="3" id="KW-0812">Transmembrane</keyword>
<keyword evidence="3" id="KW-1133">Transmembrane helix</keyword>
<evidence type="ECO:0000313" key="6">
    <source>
        <dbReference type="Proteomes" id="UP000005632"/>
    </source>
</evidence>